<dbReference type="CDD" id="cd19100">
    <property type="entry name" value="AKR_unchar"/>
    <property type="match status" value="1"/>
</dbReference>
<dbReference type="SUPFAM" id="SSF51430">
    <property type="entry name" value="NAD(P)-linked oxidoreductase"/>
    <property type="match status" value="1"/>
</dbReference>
<protein>
    <submittedName>
        <fullName evidence="2">Oxidoreductase, aldo/keto reductase family</fullName>
    </submittedName>
</protein>
<dbReference type="InterPro" id="IPR036812">
    <property type="entry name" value="NAD(P)_OxRdtase_dom_sf"/>
</dbReference>
<gene>
    <name evidence="2" type="ORF">AVDCRST_MAG49-223</name>
</gene>
<name>A0A6J4TZF3_9BACT</name>
<reference evidence="2" key="1">
    <citation type="submission" date="2020-02" db="EMBL/GenBank/DDBJ databases">
        <authorList>
            <person name="Meier V. D."/>
        </authorList>
    </citation>
    <scope>NUCLEOTIDE SEQUENCE</scope>
    <source>
        <strain evidence="2">AVDCRST_MAG49</strain>
    </source>
</reference>
<dbReference type="InterPro" id="IPR053135">
    <property type="entry name" value="AKR2_Oxidoreductase"/>
</dbReference>
<dbReference type="AlphaFoldDB" id="A0A6J4TZF3"/>
<organism evidence="2">
    <name type="scientific">uncultured Thermomicrobiales bacterium</name>
    <dbReference type="NCBI Taxonomy" id="1645740"/>
    <lineage>
        <taxon>Bacteria</taxon>
        <taxon>Pseudomonadati</taxon>
        <taxon>Thermomicrobiota</taxon>
        <taxon>Thermomicrobia</taxon>
        <taxon>Thermomicrobiales</taxon>
        <taxon>environmental samples</taxon>
    </lineage>
</organism>
<sequence>MSATDMTTVPRRPLGTTGEQVSILGVGGAHMGQPEEAEGIRIVHAAIDAGMDFLDNAWEYNDGVSEERMGKALAQGGYRQRAFLMTKNCDHQRTAAGSLANLEESLRRLRTDYLDLWQVHEVAWDTDPERILAPGGAAEAMLKAKEQGKVRYIGFTGHKDPNLHRALLSQGFPWDTVQLPLNALDYHYRSFEREIVPLCEAQGIGVIGMKSLAGGHLLKSGADLSAEEAIRYSLSLPCATLVSGMDSLATFEANLAIARAFVPYGEAELDAIRARTAQAAADGRFEPFKTTRDFEGDVGRKANDYPLQAAD</sequence>
<evidence type="ECO:0000313" key="2">
    <source>
        <dbReference type="EMBL" id="CAA9535962.1"/>
    </source>
</evidence>
<dbReference type="EMBL" id="CADCWG010000018">
    <property type="protein sequence ID" value="CAA9535962.1"/>
    <property type="molecule type" value="Genomic_DNA"/>
</dbReference>
<evidence type="ECO:0000259" key="1">
    <source>
        <dbReference type="Pfam" id="PF00248"/>
    </source>
</evidence>
<dbReference type="PANTHER" id="PTHR43312">
    <property type="entry name" value="D-THREO-ALDOSE 1-DEHYDROGENASE"/>
    <property type="match status" value="1"/>
</dbReference>
<dbReference type="InterPro" id="IPR023210">
    <property type="entry name" value="NADP_OxRdtase_dom"/>
</dbReference>
<dbReference type="Gene3D" id="3.20.20.100">
    <property type="entry name" value="NADP-dependent oxidoreductase domain"/>
    <property type="match status" value="1"/>
</dbReference>
<accession>A0A6J4TZF3</accession>
<feature type="domain" description="NADP-dependent oxidoreductase" evidence="1">
    <location>
        <begin position="24"/>
        <end position="220"/>
    </location>
</feature>
<proteinExistence type="predicted"/>
<dbReference type="Pfam" id="PF00248">
    <property type="entry name" value="Aldo_ket_red"/>
    <property type="match status" value="1"/>
</dbReference>
<dbReference type="PANTHER" id="PTHR43312:SF1">
    <property type="entry name" value="NADP-DEPENDENT OXIDOREDUCTASE DOMAIN-CONTAINING PROTEIN"/>
    <property type="match status" value="1"/>
</dbReference>